<evidence type="ECO:0000256" key="3">
    <source>
        <dbReference type="ARBA" id="ARBA00022617"/>
    </source>
</evidence>
<keyword evidence="12" id="KW-1185">Reference proteome</keyword>
<comment type="cofactor">
    <cofactor evidence="1 8">
        <name>heme</name>
        <dbReference type="ChEBI" id="CHEBI:30413"/>
    </cofactor>
</comment>
<evidence type="ECO:0000256" key="2">
    <source>
        <dbReference type="ARBA" id="ARBA00010617"/>
    </source>
</evidence>
<dbReference type="GO" id="GO:0020037">
    <property type="term" value="F:heme binding"/>
    <property type="evidence" value="ECO:0007669"/>
    <property type="project" value="InterPro"/>
</dbReference>
<dbReference type="Pfam" id="PF00067">
    <property type="entry name" value="p450"/>
    <property type="match status" value="1"/>
</dbReference>
<keyword evidence="3 8" id="KW-0349">Heme</keyword>
<dbReference type="InterPro" id="IPR017972">
    <property type="entry name" value="Cyt_P450_CS"/>
</dbReference>
<dbReference type="SUPFAM" id="SSF48264">
    <property type="entry name" value="Cytochrome P450"/>
    <property type="match status" value="1"/>
</dbReference>
<evidence type="ECO:0000256" key="1">
    <source>
        <dbReference type="ARBA" id="ARBA00001971"/>
    </source>
</evidence>
<protein>
    <submittedName>
        <fullName evidence="11">Uncharacterized protein</fullName>
    </submittedName>
</protein>
<evidence type="ECO:0000256" key="9">
    <source>
        <dbReference type="RuleBase" id="RU000461"/>
    </source>
</evidence>
<keyword evidence="6 8" id="KW-0408">Iron</keyword>
<reference evidence="11 12" key="1">
    <citation type="journal article" date="2013" name="PLoS ONE">
        <title>Genomic and secretomic analyses reveal unique features of the lignocellulolytic enzyme system of Penicillium decumbens.</title>
        <authorList>
            <person name="Liu G."/>
            <person name="Zhang L."/>
            <person name="Wei X."/>
            <person name="Zou G."/>
            <person name="Qin Y."/>
            <person name="Ma L."/>
            <person name="Li J."/>
            <person name="Zheng H."/>
            <person name="Wang S."/>
            <person name="Wang C."/>
            <person name="Xun L."/>
            <person name="Zhao G.-P."/>
            <person name="Zhou Z."/>
            <person name="Qu Y."/>
        </authorList>
    </citation>
    <scope>NUCLEOTIDE SEQUENCE [LARGE SCALE GENOMIC DNA]</scope>
    <source>
        <strain evidence="12">114-2 / CGMCC 5302</strain>
    </source>
</reference>
<evidence type="ECO:0000313" key="12">
    <source>
        <dbReference type="Proteomes" id="UP000019376"/>
    </source>
</evidence>
<name>S7ZFA4_PENO1</name>
<gene>
    <name evidence="11" type="ORF">PDE_04274</name>
</gene>
<comment type="similarity">
    <text evidence="2 9">Belongs to the cytochrome P450 family.</text>
</comment>
<dbReference type="AlphaFoldDB" id="S7ZFA4"/>
<organism evidence="11 12">
    <name type="scientific">Penicillium oxalicum (strain 114-2 / CGMCC 5302)</name>
    <name type="common">Penicillium decumbens</name>
    <dbReference type="NCBI Taxonomy" id="933388"/>
    <lineage>
        <taxon>Eukaryota</taxon>
        <taxon>Fungi</taxon>
        <taxon>Dikarya</taxon>
        <taxon>Ascomycota</taxon>
        <taxon>Pezizomycotina</taxon>
        <taxon>Eurotiomycetes</taxon>
        <taxon>Eurotiomycetidae</taxon>
        <taxon>Eurotiales</taxon>
        <taxon>Aspergillaceae</taxon>
        <taxon>Penicillium</taxon>
    </lineage>
</organism>
<evidence type="ECO:0000256" key="10">
    <source>
        <dbReference type="SAM" id="SignalP"/>
    </source>
</evidence>
<dbReference type="HOGENOM" id="CLU_001570_2_3_1"/>
<keyword evidence="5 9" id="KW-0560">Oxidoreductase</keyword>
<dbReference type="eggNOG" id="KOG0156">
    <property type="taxonomic scope" value="Eukaryota"/>
</dbReference>
<dbReference type="InterPro" id="IPR001128">
    <property type="entry name" value="Cyt_P450"/>
</dbReference>
<dbReference type="STRING" id="933388.S7ZFA4"/>
<dbReference type="PROSITE" id="PS00086">
    <property type="entry name" value="CYTOCHROME_P450"/>
    <property type="match status" value="1"/>
</dbReference>
<evidence type="ECO:0000256" key="7">
    <source>
        <dbReference type="ARBA" id="ARBA00023033"/>
    </source>
</evidence>
<evidence type="ECO:0000256" key="4">
    <source>
        <dbReference type="ARBA" id="ARBA00022723"/>
    </source>
</evidence>
<evidence type="ECO:0000256" key="5">
    <source>
        <dbReference type="ARBA" id="ARBA00023002"/>
    </source>
</evidence>
<keyword evidence="7 9" id="KW-0503">Monooxygenase</keyword>
<dbReference type="InterPro" id="IPR002401">
    <property type="entry name" value="Cyt_P450_E_grp-I"/>
</dbReference>
<dbReference type="PANTHER" id="PTHR46300">
    <property type="entry name" value="P450, PUTATIVE (EUROFUNG)-RELATED-RELATED"/>
    <property type="match status" value="1"/>
</dbReference>
<keyword evidence="10" id="KW-0732">Signal</keyword>
<proteinExistence type="inferred from homology"/>
<dbReference type="CDD" id="cd11065">
    <property type="entry name" value="CYP64-like"/>
    <property type="match status" value="1"/>
</dbReference>
<dbReference type="InterPro" id="IPR036396">
    <property type="entry name" value="Cyt_P450_sf"/>
</dbReference>
<dbReference type="InterPro" id="IPR050364">
    <property type="entry name" value="Cytochrome_P450_fung"/>
</dbReference>
<feature type="signal peptide" evidence="10">
    <location>
        <begin position="1"/>
        <end position="20"/>
    </location>
</feature>
<evidence type="ECO:0000256" key="8">
    <source>
        <dbReference type="PIRSR" id="PIRSR602401-1"/>
    </source>
</evidence>
<keyword evidence="4 8" id="KW-0479">Metal-binding</keyword>
<dbReference type="PhylomeDB" id="S7ZFA4"/>
<evidence type="ECO:0000313" key="11">
    <source>
        <dbReference type="EMBL" id="EPS29325.1"/>
    </source>
</evidence>
<dbReference type="PANTHER" id="PTHR46300:SF7">
    <property type="entry name" value="P450, PUTATIVE (EUROFUNG)-RELATED"/>
    <property type="match status" value="1"/>
</dbReference>
<feature type="binding site" description="axial binding residue" evidence="8">
    <location>
        <position position="443"/>
    </location>
    <ligand>
        <name>heme</name>
        <dbReference type="ChEBI" id="CHEBI:30413"/>
    </ligand>
    <ligandPart>
        <name>Fe</name>
        <dbReference type="ChEBI" id="CHEBI:18248"/>
    </ligandPart>
</feature>
<dbReference type="PRINTS" id="PR00385">
    <property type="entry name" value="P450"/>
</dbReference>
<dbReference type="OrthoDB" id="2789670at2759"/>
<dbReference type="Gene3D" id="1.10.630.10">
    <property type="entry name" value="Cytochrome P450"/>
    <property type="match status" value="1"/>
</dbReference>
<dbReference type="EMBL" id="KB644411">
    <property type="protein sequence ID" value="EPS29325.1"/>
    <property type="molecule type" value="Genomic_DNA"/>
</dbReference>
<dbReference type="GO" id="GO:0004497">
    <property type="term" value="F:monooxygenase activity"/>
    <property type="evidence" value="ECO:0007669"/>
    <property type="project" value="UniProtKB-KW"/>
</dbReference>
<dbReference type="PRINTS" id="PR00463">
    <property type="entry name" value="EP450I"/>
</dbReference>
<dbReference type="GO" id="GO:0043386">
    <property type="term" value="P:mycotoxin biosynthetic process"/>
    <property type="evidence" value="ECO:0007669"/>
    <property type="project" value="UniProtKB-ARBA"/>
</dbReference>
<sequence>MPASWIVGVVLALLACHVLKKLLIDLRPQRALPPGPRKLPLVGNITDMPPAGGQDWLHWAKHKDLYGPISSVTVLGQPIVIINDLKIAVELLNRRSAIHSSRPNMIFASEMVGWESSLAMQGSTDRFRAYRKAIQPSFGSESGVSQFNAVQEKEVRRFLLRILRKPDEFLEHILTEAGAVILSAAYGYTIEPFERDNLVHMSNVALDRFAQAATPGKWMVDLIPMLRYIPTWFPGAQFKRTAKAWRNQISSLADVPYAFSKAQVKNGTSKPSYLASFFSAHGIPEPGTEAEAVAKWTAASLYAGGADTTVSSIECFILAMALYPEVQAKAQEEIERVVGPKSLSTLADRSRLPYLNAVVKEVLRWHPVAPMALPHMSVKDDTWENFFLPKGSLILANIWAMMHDPATYHDPMTFKPERFLPSEGHTPETDPHTIAFGFGRRICPGRFLADSTVFLTVAQTLAVFDIRNAVQDGVPASNPPKFQAGMVSQPVPFQCSIKVRSPSHEALVLSVEQEHPWEPSDAPAVKNLNY</sequence>
<dbReference type="Proteomes" id="UP000019376">
    <property type="component" value="Unassembled WGS sequence"/>
</dbReference>
<dbReference type="GO" id="GO:0005506">
    <property type="term" value="F:iron ion binding"/>
    <property type="evidence" value="ECO:0007669"/>
    <property type="project" value="InterPro"/>
</dbReference>
<accession>S7ZFA4</accession>
<dbReference type="GO" id="GO:0016705">
    <property type="term" value="F:oxidoreductase activity, acting on paired donors, with incorporation or reduction of molecular oxygen"/>
    <property type="evidence" value="ECO:0007669"/>
    <property type="project" value="InterPro"/>
</dbReference>
<evidence type="ECO:0000256" key="6">
    <source>
        <dbReference type="ARBA" id="ARBA00023004"/>
    </source>
</evidence>
<feature type="chain" id="PRO_5004559858" evidence="10">
    <location>
        <begin position="21"/>
        <end position="530"/>
    </location>
</feature>